<protein>
    <submittedName>
        <fullName evidence="1">Uncharacterized protein</fullName>
    </submittedName>
</protein>
<gene>
    <name evidence="1" type="ORF">SAMN05421677_10763</name>
</gene>
<accession>A0A1H0LMV3</accession>
<proteinExistence type="predicted"/>
<reference evidence="2" key="1">
    <citation type="submission" date="2016-10" db="EMBL/GenBank/DDBJ databases">
        <authorList>
            <person name="Varghese N."/>
            <person name="Submissions S."/>
        </authorList>
    </citation>
    <scope>NUCLEOTIDE SEQUENCE [LARGE SCALE GENOMIC DNA]</scope>
    <source>
        <strain evidence="2">CGMCC 1.3703</strain>
    </source>
</reference>
<dbReference type="STRING" id="240303.SAMN05421677_10763"/>
<sequence length="59" mass="6807">MISYIKFFLCMIVGLLLWNVLSSSDNQTLVDIIGISFFTTFFKWLYEVSFEGAEGTEKI</sequence>
<evidence type="ECO:0000313" key="1">
    <source>
        <dbReference type="EMBL" id="SDO69321.1"/>
    </source>
</evidence>
<dbReference type="Proteomes" id="UP000198860">
    <property type="component" value="Unassembled WGS sequence"/>
</dbReference>
<dbReference type="AlphaFoldDB" id="A0A1H0LMV3"/>
<keyword evidence="2" id="KW-1185">Reference proteome</keyword>
<evidence type="ECO:0000313" key="2">
    <source>
        <dbReference type="Proteomes" id="UP000198860"/>
    </source>
</evidence>
<name>A0A1H0LMV3_HALAD</name>
<dbReference type="EMBL" id="FNIZ01000007">
    <property type="protein sequence ID" value="SDO69321.1"/>
    <property type="molecule type" value="Genomic_DNA"/>
</dbReference>
<organism evidence="1 2">
    <name type="scientific">Halobacillus aidingensis</name>
    <dbReference type="NCBI Taxonomy" id="240303"/>
    <lineage>
        <taxon>Bacteria</taxon>
        <taxon>Bacillati</taxon>
        <taxon>Bacillota</taxon>
        <taxon>Bacilli</taxon>
        <taxon>Bacillales</taxon>
        <taxon>Bacillaceae</taxon>
        <taxon>Halobacillus</taxon>
    </lineage>
</organism>